<protein>
    <recommendedName>
        <fullName evidence="2">GIY-YIG domain-containing protein</fullName>
    </recommendedName>
</protein>
<dbReference type="CDD" id="cd10456">
    <property type="entry name" value="GIY-YIG_UPF0213"/>
    <property type="match status" value="1"/>
</dbReference>
<evidence type="ECO:0000256" key="1">
    <source>
        <dbReference type="ARBA" id="ARBA00007435"/>
    </source>
</evidence>
<dbReference type="SUPFAM" id="SSF82771">
    <property type="entry name" value="GIY-YIG endonuclease"/>
    <property type="match status" value="1"/>
</dbReference>
<evidence type="ECO:0000313" key="4">
    <source>
        <dbReference type="Proteomes" id="UP000034603"/>
    </source>
</evidence>
<dbReference type="PANTHER" id="PTHR34477">
    <property type="entry name" value="UPF0213 PROTEIN YHBQ"/>
    <property type="match status" value="1"/>
</dbReference>
<dbReference type="InterPro" id="IPR000305">
    <property type="entry name" value="GIY-YIG_endonuc"/>
</dbReference>
<organism evidence="3 4">
    <name type="scientific">Candidatus Woesebacteria bacterium GW2011_GWA1_37_8</name>
    <dbReference type="NCBI Taxonomy" id="1618546"/>
    <lineage>
        <taxon>Bacteria</taxon>
        <taxon>Candidatus Woeseibacteriota</taxon>
    </lineage>
</organism>
<dbReference type="Proteomes" id="UP000034603">
    <property type="component" value="Unassembled WGS sequence"/>
</dbReference>
<sequence>MSYCYVLQCFGGSYYTGSTRDIKKRLRDHRKGRVKFTKGKRPVKMIFLKEFVNYSQAYQFEKKIKSWKKRVSIERMLSKSDNIADTI</sequence>
<dbReference type="InterPro" id="IPR050190">
    <property type="entry name" value="UPF0213_domain"/>
</dbReference>
<comment type="similarity">
    <text evidence="1">Belongs to the UPF0213 family.</text>
</comment>
<evidence type="ECO:0000259" key="2">
    <source>
        <dbReference type="PROSITE" id="PS50164"/>
    </source>
</evidence>
<dbReference type="InterPro" id="IPR035901">
    <property type="entry name" value="GIY-YIG_endonuc_sf"/>
</dbReference>
<comment type="caution">
    <text evidence="3">The sequence shown here is derived from an EMBL/GenBank/DDBJ whole genome shotgun (WGS) entry which is preliminary data.</text>
</comment>
<evidence type="ECO:0000313" key="3">
    <source>
        <dbReference type="EMBL" id="KKQ44949.1"/>
    </source>
</evidence>
<dbReference type="Pfam" id="PF01541">
    <property type="entry name" value="GIY-YIG"/>
    <property type="match status" value="1"/>
</dbReference>
<dbReference type="EMBL" id="LBTR01000020">
    <property type="protein sequence ID" value="KKQ44949.1"/>
    <property type="molecule type" value="Genomic_DNA"/>
</dbReference>
<accession>A0A0G0K787</accession>
<dbReference type="AlphaFoldDB" id="A0A0G0K787"/>
<dbReference type="Gene3D" id="3.40.1440.10">
    <property type="entry name" value="GIY-YIG endonuclease"/>
    <property type="match status" value="1"/>
</dbReference>
<dbReference type="PANTHER" id="PTHR34477:SF1">
    <property type="entry name" value="UPF0213 PROTEIN YHBQ"/>
    <property type="match status" value="1"/>
</dbReference>
<gene>
    <name evidence="3" type="ORF">US62_C0020G0002</name>
</gene>
<name>A0A0G0K787_9BACT</name>
<dbReference type="PROSITE" id="PS50164">
    <property type="entry name" value="GIY_YIG"/>
    <property type="match status" value="1"/>
</dbReference>
<reference evidence="3 4" key="1">
    <citation type="journal article" date="2015" name="Nature">
        <title>rRNA introns, odd ribosomes, and small enigmatic genomes across a large radiation of phyla.</title>
        <authorList>
            <person name="Brown C.T."/>
            <person name="Hug L.A."/>
            <person name="Thomas B.C."/>
            <person name="Sharon I."/>
            <person name="Castelle C.J."/>
            <person name="Singh A."/>
            <person name="Wilkins M.J."/>
            <person name="Williams K.H."/>
            <person name="Banfield J.F."/>
        </authorList>
    </citation>
    <scope>NUCLEOTIDE SEQUENCE [LARGE SCALE GENOMIC DNA]</scope>
</reference>
<proteinExistence type="inferred from homology"/>
<feature type="domain" description="GIY-YIG" evidence="2">
    <location>
        <begin position="1"/>
        <end position="74"/>
    </location>
</feature>